<keyword evidence="2" id="KW-1185">Reference proteome</keyword>
<reference evidence="1 2" key="1">
    <citation type="submission" date="2023-05" db="EMBL/GenBank/DDBJ databases">
        <title>B98-5 Cell Line De Novo Hybrid Assembly: An Optical Mapping Approach.</title>
        <authorList>
            <person name="Kananen K."/>
            <person name="Auerbach J.A."/>
            <person name="Kautto E."/>
            <person name="Blachly J.S."/>
        </authorList>
    </citation>
    <scope>NUCLEOTIDE SEQUENCE [LARGE SCALE GENOMIC DNA]</scope>
    <source>
        <strain evidence="1">B95-8</strain>
        <tissue evidence="1">Cell line</tissue>
    </source>
</reference>
<evidence type="ECO:0000313" key="1">
    <source>
        <dbReference type="EMBL" id="KAK2081637.1"/>
    </source>
</evidence>
<proteinExistence type="predicted"/>
<name>A0ABQ9TBP1_SAGOE</name>
<protein>
    <submittedName>
        <fullName evidence="1">Uncharacterized protein</fullName>
    </submittedName>
</protein>
<evidence type="ECO:0000313" key="2">
    <source>
        <dbReference type="Proteomes" id="UP001266305"/>
    </source>
</evidence>
<comment type="caution">
    <text evidence="1">The sequence shown here is derived from an EMBL/GenBank/DDBJ whole genome shotgun (WGS) entry which is preliminary data.</text>
</comment>
<feature type="non-terminal residue" evidence="1">
    <location>
        <position position="1"/>
    </location>
</feature>
<organism evidence="1 2">
    <name type="scientific">Saguinus oedipus</name>
    <name type="common">Cotton-top tamarin</name>
    <name type="synonym">Oedipomidas oedipus</name>
    <dbReference type="NCBI Taxonomy" id="9490"/>
    <lineage>
        <taxon>Eukaryota</taxon>
        <taxon>Metazoa</taxon>
        <taxon>Chordata</taxon>
        <taxon>Craniata</taxon>
        <taxon>Vertebrata</taxon>
        <taxon>Euteleostomi</taxon>
        <taxon>Mammalia</taxon>
        <taxon>Eutheria</taxon>
        <taxon>Euarchontoglires</taxon>
        <taxon>Primates</taxon>
        <taxon>Haplorrhini</taxon>
        <taxon>Platyrrhini</taxon>
        <taxon>Cebidae</taxon>
        <taxon>Callitrichinae</taxon>
        <taxon>Saguinus</taxon>
    </lineage>
</organism>
<gene>
    <name evidence="1" type="ORF">P7K49_040883</name>
</gene>
<accession>A0ABQ9TBP1</accession>
<dbReference type="EMBL" id="JASSZA010000171">
    <property type="protein sequence ID" value="KAK2081637.1"/>
    <property type="molecule type" value="Genomic_DNA"/>
</dbReference>
<sequence>SAIAPEEERFLSVAEFRHGKISAFYLRFYLPSSFEKTQFRLDIVSRFGCPYLVGGNTAGAASGNQTWRAEV</sequence>
<dbReference type="Proteomes" id="UP001266305">
    <property type="component" value="Unassembled WGS sequence"/>
</dbReference>